<dbReference type="GO" id="GO:0016705">
    <property type="term" value="F:oxidoreductase activity, acting on paired donors, with incorporation or reduction of molecular oxygen"/>
    <property type="evidence" value="ECO:0007669"/>
    <property type="project" value="InterPro"/>
</dbReference>
<reference evidence="1" key="1">
    <citation type="submission" date="2018-05" db="EMBL/GenBank/DDBJ databases">
        <authorList>
            <person name="Lanie J.A."/>
            <person name="Ng W.-L."/>
            <person name="Kazmierczak K.M."/>
            <person name="Andrzejewski T.M."/>
            <person name="Davidsen T.M."/>
            <person name="Wayne K.J."/>
            <person name="Tettelin H."/>
            <person name="Glass J.I."/>
            <person name="Rusch D."/>
            <person name="Podicherti R."/>
            <person name="Tsui H.-C.T."/>
            <person name="Winkler M.E."/>
        </authorList>
    </citation>
    <scope>NUCLEOTIDE SEQUENCE</scope>
</reference>
<protein>
    <recommendedName>
        <fullName evidence="2">Luciferase-like domain-containing protein</fullName>
    </recommendedName>
</protein>
<sequence>MQFGAQFVNYVCTWDDTLACIQSIQDGRWDSLWWSDHFLVPAGRPVWNRESLEGWSVVTAAAAITRDLELGLLVTG</sequence>
<evidence type="ECO:0000313" key="1">
    <source>
        <dbReference type="EMBL" id="SVA79302.1"/>
    </source>
</evidence>
<evidence type="ECO:0008006" key="2">
    <source>
        <dbReference type="Google" id="ProtNLM"/>
    </source>
</evidence>
<dbReference type="Gene3D" id="3.20.20.30">
    <property type="entry name" value="Luciferase-like domain"/>
    <property type="match status" value="1"/>
</dbReference>
<dbReference type="InterPro" id="IPR036661">
    <property type="entry name" value="Luciferase-like_sf"/>
</dbReference>
<gene>
    <name evidence="1" type="ORF">METZ01_LOCUS132156</name>
</gene>
<feature type="non-terminal residue" evidence="1">
    <location>
        <position position="76"/>
    </location>
</feature>
<accession>A0A381YRP9</accession>
<dbReference type="AlphaFoldDB" id="A0A381YRP9"/>
<name>A0A381YRP9_9ZZZZ</name>
<proteinExistence type="predicted"/>
<organism evidence="1">
    <name type="scientific">marine metagenome</name>
    <dbReference type="NCBI Taxonomy" id="408172"/>
    <lineage>
        <taxon>unclassified sequences</taxon>
        <taxon>metagenomes</taxon>
        <taxon>ecological metagenomes</taxon>
    </lineage>
</organism>
<dbReference type="SUPFAM" id="SSF51679">
    <property type="entry name" value="Bacterial luciferase-like"/>
    <property type="match status" value="1"/>
</dbReference>
<dbReference type="EMBL" id="UINC01018812">
    <property type="protein sequence ID" value="SVA79302.1"/>
    <property type="molecule type" value="Genomic_DNA"/>
</dbReference>